<dbReference type="InterPro" id="IPR045424">
    <property type="entry name" value="DUF6509"/>
</dbReference>
<accession>A0ABW4LWE5</accession>
<gene>
    <name evidence="1" type="ORF">ACFSCX_18385</name>
</gene>
<organism evidence="1 2">
    <name type="scientific">Bacillus salitolerans</name>
    <dbReference type="NCBI Taxonomy" id="1437434"/>
    <lineage>
        <taxon>Bacteria</taxon>
        <taxon>Bacillati</taxon>
        <taxon>Bacillota</taxon>
        <taxon>Bacilli</taxon>
        <taxon>Bacillales</taxon>
        <taxon>Bacillaceae</taxon>
        <taxon>Bacillus</taxon>
    </lineage>
</organism>
<evidence type="ECO:0000313" key="1">
    <source>
        <dbReference type="EMBL" id="MFD1738493.1"/>
    </source>
</evidence>
<name>A0ABW4LWE5_9BACI</name>
<proteinExistence type="predicted"/>
<comment type="caution">
    <text evidence="1">The sequence shown here is derived from an EMBL/GenBank/DDBJ whole genome shotgun (WGS) entry which is preliminary data.</text>
</comment>
<dbReference type="RefSeq" id="WP_377929698.1">
    <property type="nucleotide sequence ID" value="NZ_JBHUEM010000045.1"/>
</dbReference>
<reference evidence="2" key="1">
    <citation type="journal article" date="2019" name="Int. J. Syst. Evol. Microbiol.">
        <title>The Global Catalogue of Microorganisms (GCM) 10K type strain sequencing project: providing services to taxonomists for standard genome sequencing and annotation.</title>
        <authorList>
            <consortium name="The Broad Institute Genomics Platform"/>
            <consortium name="The Broad Institute Genome Sequencing Center for Infectious Disease"/>
            <person name="Wu L."/>
            <person name="Ma J."/>
        </authorList>
    </citation>
    <scope>NUCLEOTIDE SEQUENCE [LARGE SCALE GENOMIC DNA]</scope>
    <source>
        <strain evidence="2">CCUG 49339</strain>
    </source>
</reference>
<dbReference type="Proteomes" id="UP001597214">
    <property type="component" value="Unassembled WGS sequence"/>
</dbReference>
<dbReference type="Pfam" id="PF20119">
    <property type="entry name" value="DUF6509"/>
    <property type="match status" value="1"/>
</dbReference>
<dbReference type="EMBL" id="JBHUEM010000045">
    <property type="protein sequence ID" value="MFD1738493.1"/>
    <property type="molecule type" value="Genomic_DNA"/>
</dbReference>
<sequence length="97" mass="11257">MFTIHDYSVEEIKDPTGILAGHRFEYILNLEVDEEDELFLDDGVSLRVILAVEGNHARISQYTFHNRSTNAYLDFGLEEDEEEMILSFCMEHISEAE</sequence>
<keyword evidence="2" id="KW-1185">Reference proteome</keyword>
<protein>
    <submittedName>
        <fullName evidence="1">DUF6509 family protein</fullName>
    </submittedName>
</protein>
<evidence type="ECO:0000313" key="2">
    <source>
        <dbReference type="Proteomes" id="UP001597214"/>
    </source>
</evidence>